<name>A0ABT1AUM3_9RALS</name>
<dbReference type="InterPro" id="IPR050315">
    <property type="entry name" value="FAD-oxidoreductase_2"/>
</dbReference>
<dbReference type="PRINTS" id="PR00411">
    <property type="entry name" value="PNDRDTASEI"/>
</dbReference>
<evidence type="ECO:0000256" key="1">
    <source>
        <dbReference type="ARBA" id="ARBA00001974"/>
    </source>
</evidence>
<proteinExistence type="predicted"/>
<dbReference type="SUPFAM" id="SSF56425">
    <property type="entry name" value="Succinate dehydrogenase/fumarate reductase flavoprotein, catalytic domain"/>
    <property type="match status" value="1"/>
</dbReference>
<dbReference type="InterPro" id="IPR003953">
    <property type="entry name" value="FAD-dep_OxRdtase_2_FAD-bd"/>
</dbReference>
<dbReference type="RefSeq" id="WP_252685060.1">
    <property type="nucleotide sequence ID" value="NZ_JAMXHT010000013.1"/>
</dbReference>
<accession>A0ABT1AUM3</accession>
<dbReference type="PANTHER" id="PTHR43400:SF10">
    <property type="entry name" value="3-OXOSTEROID 1-DEHYDROGENASE"/>
    <property type="match status" value="1"/>
</dbReference>
<gene>
    <name evidence="6" type="ORF">NG900_25625</name>
</gene>
<keyword evidence="7" id="KW-1185">Reference proteome</keyword>
<dbReference type="Pfam" id="PF00890">
    <property type="entry name" value="FAD_binding_2"/>
    <property type="match status" value="1"/>
</dbReference>
<evidence type="ECO:0000256" key="2">
    <source>
        <dbReference type="ARBA" id="ARBA00022630"/>
    </source>
</evidence>
<dbReference type="InterPro" id="IPR027477">
    <property type="entry name" value="Succ_DH/fumarate_Rdtase_cat_sf"/>
</dbReference>
<comment type="caution">
    <text evidence="6">The sequence shown here is derived from an EMBL/GenBank/DDBJ whole genome shotgun (WGS) entry which is preliminary data.</text>
</comment>
<evidence type="ECO:0000259" key="5">
    <source>
        <dbReference type="Pfam" id="PF00890"/>
    </source>
</evidence>
<sequence>MQDGRHDRLADATYDVVVVGSGAGAMTAALRAHDQGLSVLVVEKSKVYGGTTAVSGGGIWIPCNDQIAALGGSDSYEEATTYLREVVGEDFDPPRIDAYLENGPKMVAWLAQHAQTQFHSVPRYPDYYPDRNGGKPGYRTMEPAAFDAARLGEHFADLRAPSPATLIGGRIAMTQIEAHTILAKERGWLRLTARLMLRYATDLRWRCRTSRDRRLTLGNALVASLRAALAQRGVALWLDTPMRSLQSDDGCVNGVVVERNGQPFGIRARHGVVLACGGFEANQAMREQYLPKPTRAEWSAAPPINTGDGIRAGLALGADVALMDFVWGAPTVYVPGEEKQRALFVERSAPRCVMVNQLGRRFVNESAPYPDVIHAMYADHARTQANVPAWLIFDAVYRKRYPCGVLLPGSVQPDSKIPAGWLDRVIYRADTLSELAAKIGVNADGLAQTVAQMNGYAITGVDTEFGKGNTVFDRYYGDSSSKPNPCLGPIERAPFYALRLDAGEIGTKGGLCTDAHARVLRPDGSVIDGLYALGNTAAAVMGKTYPGPGSTIGPAMTFGYIAANHIATTRGIAQPVHLIGGTS</sequence>
<reference evidence="6" key="2">
    <citation type="journal article" date="2023" name="Front. Microbiol.">
        <title>Ralstonia chuxiongensis sp. nov., Ralstonia mojiangensis sp. nov., and Ralstonia soli sp. nov., isolated from tobacco fields, are three novel species in the family Burkholderiaceae.</title>
        <authorList>
            <person name="Lu C.H."/>
            <person name="Zhang Y.Y."/>
            <person name="Jiang N."/>
            <person name="Chen W."/>
            <person name="Shao X."/>
            <person name="Zhao Z.M."/>
            <person name="Lu W.L."/>
            <person name="Hu X."/>
            <person name="Xi Y.X."/>
            <person name="Zou S.Y."/>
            <person name="Wei Q.J."/>
            <person name="Lin Z.L."/>
            <person name="Gong L."/>
            <person name="Gai X.T."/>
            <person name="Zhang L.Q."/>
            <person name="Li J.Y."/>
            <person name="Jin Y."/>
            <person name="Xia Z.Y."/>
        </authorList>
    </citation>
    <scope>NUCLEOTIDE SEQUENCE</scope>
    <source>
        <strain evidence="6">21MJYT02-11</strain>
    </source>
</reference>
<dbReference type="Gene3D" id="3.50.50.60">
    <property type="entry name" value="FAD/NAD(P)-binding domain"/>
    <property type="match status" value="2"/>
</dbReference>
<protein>
    <submittedName>
        <fullName evidence="6">FAD-dependent oxidoreductase</fullName>
    </submittedName>
</protein>
<evidence type="ECO:0000256" key="4">
    <source>
        <dbReference type="ARBA" id="ARBA00023002"/>
    </source>
</evidence>
<reference evidence="6" key="1">
    <citation type="submission" date="2022-06" db="EMBL/GenBank/DDBJ databases">
        <authorList>
            <person name="Lu C.-H."/>
        </authorList>
    </citation>
    <scope>NUCLEOTIDE SEQUENCE</scope>
    <source>
        <strain evidence="6">21MJYT02-11</strain>
    </source>
</reference>
<dbReference type="InterPro" id="IPR036188">
    <property type="entry name" value="FAD/NAD-bd_sf"/>
</dbReference>
<dbReference type="Gene3D" id="3.90.700.10">
    <property type="entry name" value="Succinate dehydrogenase/fumarate reductase flavoprotein, catalytic domain"/>
    <property type="match status" value="1"/>
</dbReference>
<dbReference type="SUPFAM" id="SSF51905">
    <property type="entry name" value="FAD/NAD(P)-binding domain"/>
    <property type="match status" value="1"/>
</dbReference>
<keyword evidence="4" id="KW-0560">Oxidoreductase</keyword>
<dbReference type="Proteomes" id="UP001162811">
    <property type="component" value="Unassembled WGS sequence"/>
</dbReference>
<comment type="cofactor">
    <cofactor evidence="1">
        <name>FAD</name>
        <dbReference type="ChEBI" id="CHEBI:57692"/>
    </cofactor>
</comment>
<feature type="domain" description="FAD-dependent oxidoreductase 2 FAD-binding" evidence="5">
    <location>
        <begin position="15"/>
        <end position="552"/>
    </location>
</feature>
<evidence type="ECO:0000313" key="6">
    <source>
        <dbReference type="EMBL" id="MCO5401597.1"/>
    </source>
</evidence>
<dbReference type="PANTHER" id="PTHR43400">
    <property type="entry name" value="FUMARATE REDUCTASE"/>
    <property type="match status" value="1"/>
</dbReference>
<evidence type="ECO:0000313" key="7">
    <source>
        <dbReference type="Proteomes" id="UP001162811"/>
    </source>
</evidence>
<keyword evidence="2" id="KW-0285">Flavoprotein</keyword>
<keyword evidence="3" id="KW-0274">FAD</keyword>
<evidence type="ECO:0000256" key="3">
    <source>
        <dbReference type="ARBA" id="ARBA00022827"/>
    </source>
</evidence>
<organism evidence="6 7">
    <name type="scientific">Ralstonia soli</name>
    <dbReference type="NCBI Taxonomy" id="2953896"/>
    <lineage>
        <taxon>Bacteria</taxon>
        <taxon>Pseudomonadati</taxon>
        <taxon>Pseudomonadota</taxon>
        <taxon>Betaproteobacteria</taxon>
        <taxon>Burkholderiales</taxon>
        <taxon>Burkholderiaceae</taxon>
        <taxon>Ralstonia</taxon>
    </lineage>
</organism>
<dbReference type="EMBL" id="JAMXHT010000013">
    <property type="protein sequence ID" value="MCO5401597.1"/>
    <property type="molecule type" value="Genomic_DNA"/>
</dbReference>